<gene>
    <name evidence="2" type="ORF">QVD17_24418</name>
</gene>
<keyword evidence="3" id="KW-1185">Reference proteome</keyword>
<feature type="compositionally biased region" description="Basic residues" evidence="1">
    <location>
        <begin position="129"/>
        <end position="139"/>
    </location>
</feature>
<dbReference type="AlphaFoldDB" id="A0AAD8NUV3"/>
<evidence type="ECO:0000313" key="2">
    <source>
        <dbReference type="EMBL" id="KAK1421787.1"/>
    </source>
</evidence>
<feature type="region of interest" description="Disordered" evidence="1">
    <location>
        <begin position="90"/>
        <end position="163"/>
    </location>
</feature>
<evidence type="ECO:0000313" key="3">
    <source>
        <dbReference type="Proteomes" id="UP001229421"/>
    </source>
</evidence>
<proteinExistence type="predicted"/>
<name>A0AAD8NUV3_TARER</name>
<sequence length="163" mass="18106">MENLDYNPSAHLDSCIMHLPIHMNCYLFTVYGCVIQMSIEAHSHTSDEDVLVIEMIEDDVPLVILSDSKEEPTEDTLGDTAETLVVIGEGHSDESVITGGNQESSERAPTPSSPPHYRFGARIIIEPRKRVRQPPRKRLASQERGKAHVTDDVSEEGLTRAQA</sequence>
<dbReference type="EMBL" id="JAUHHV010000006">
    <property type="protein sequence ID" value="KAK1421787.1"/>
    <property type="molecule type" value="Genomic_DNA"/>
</dbReference>
<feature type="compositionally biased region" description="Basic and acidic residues" evidence="1">
    <location>
        <begin position="140"/>
        <end position="151"/>
    </location>
</feature>
<protein>
    <submittedName>
        <fullName evidence="2">Uncharacterized protein</fullName>
    </submittedName>
</protein>
<reference evidence="2" key="1">
    <citation type="journal article" date="2023" name="bioRxiv">
        <title>Improved chromosome-level genome assembly for marigold (Tagetes erecta).</title>
        <authorList>
            <person name="Jiang F."/>
            <person name="Yuan L."/>
            <person name="Wang S."/>
            <person name="Wang H."/>
            <person name="Xu D."/>
            <person name="Wang A."/>
            <person name="Fan W."/>
        </authorList>
    </citation>
    <scope>NUCLEOTIDE SEQUENCE</scope>
    <source>
        <strain evidence="2">WSJ</strain>
        <tissue evidence="2">Leaf</tissue>
    </source>
</reference>
<organism evidence="2 3">
    <name type="scientific">Tagetes erecta</name>
    <name type="common">African marigold</name>
    <dbReference type="NCBI Taxonomy" id="13708"/>
    <lineage>
        <taxon>Eukaryota</taxon>
        <taxon>Viridiplantae</taxon>
        <taxon>Streptophyta</taxon>
        <taxon>Embryophyta</taxon>
        <taxon>Tracheophyta</taxon>
        <taxon>Spermatophyta</taxon>
        <taxon>Magnoliopsida</taxon>
        <taxon>eudicotyledons</taxon>
        <taxon>Gunneridae</taxon>
        <taxon>Pentapetalae</taxon>
        <taxon>asterids</taxon>
        <taxon>campanulids</taxon>
        <taxon>Asterales</taxon>
        <taxon>Asteraceae</taxon>
        <taxon>Asteroideae</taxon>
        <taxon>Heliantheae alliance</taxon>
        <taxon>Tageteae</taxon>
        <taxon>Tagetes</taxon>
    </lineage>
</organism>
<dbReference type="Proteomes" id="UP001229421">
    <property type="component" value="Unassembled WGS sequence"/>
</dbReference>
<accession>A0AAD8NUV3</accession>
<evidence type="ECO:0000256" key="1">
    <source>
        <dbReference type="SAM" id="MobiDB-lite"/>
    </source>
</evidence>
<comment type="caution">
    <text evidence="2">The sequence shown here is derived from an EMBL/GenBank/DDBJ whole genome shotgun (WGS) entry which is preliminary data.</text>
</comment>